<dbReference type="Pfam" id="PF01370">
    <property type="entry name" value="Epimerase"/>
    <property type="match status" value="1"/>
</dbReference>
<dbReference type="EMBL" id="LBDA02000096">
    <property type="protein sequence ID" value="OIK23569.1"/>
    <property type="molecule type" value="Genomic_DNA"/>
</dbReference>
<dbReference type="AlphaFoldDB" id="A0A1J4PS39"/>
<gene>
    <name evidence="3" type="ORF">VT52_031805</name>
</gene>
<evidence type="ECO:0000313" key="4">
    <source>
        <dbReference type="Proteomes" id="UP000034838"/>
    </source>
</evidence>
<protein>
    <recommendedName>
        <fullName evidence="2">NAD-dependent epimerase/dehydratase domain-containing protein</fullName>
    </recommendedName>
</protein>
<accession>A0A1J4PS39</accession>
<evidence type="ECO:0000259" key="2">
    <source>
        <dbReference type="Pfam" id="PF01370"/>
    </source>
</evidence>
<dbReference type="PANTHER" id="PTHR43245">
    <property type="entry name" value="BIFUNCTIONAL POLYMYXIN RESISTANCE PROTEIN ARNA"/>
    <property type="match status" value="1"/>
</dbReference>
<dbReference type="Proteomes" id="UP000034838">
    <property type="component" value="Unassembled WGS sequence"/>
</dbReference>
<reference evidence="3" key="1">
    <citation type="submission" date="2016-10" db="EMBL/GenBank/DDBJ databases">
        <title>Genome sequence of Streptomyces malaysiense MUSC 136.</title>
        <authorList>
            <person name="Lee L.-H."/>
            <person name="Ser H.-L."/>
        </authorList>
    </citation>
    <scope>NUCLEOTIDE SEQUENCE [LARGE SCALE GENOMIC DNA]</scope>
    <source>
        <strain evidence="3">MUSC 136</strain>
    </source>
</reference>
<comment type="caution">
    <text evidence="3">The sequence shown here is derived from an EMBL/GenBank/DDBJ whole genome shotgun (WGS) entry which is preliminary data.</text>
</comment>
<feature type="domain" description="NAD-dependent epimerase/dehydratase" evidence="2">
    <location>
        <begin position="3"/>
        <end position="209"/>
    </location>
</feature>
<dbReference type="PANTHER" id="PTHR43245:SF51">
    <property type="entry name" value="SHORT CHAIN DEHYDROGENASE_REDUCTASE FAMILY 42E, MEMBER 2"/>
    <property type="match status" value="1"/>
</dbReference>
<name>A0A1J4PS39_9ACTN</name>
<organism evidence="3 4">
    <name type="scientific">Streptomyces malaysiense</name>
    <dbReference type="NCBI Taxonomy" id="1428626"/>
    <lineage>
        <taxon>Bacteria</taxon>
        <taxon>Bacillati</taxon>
        <taxon>Actinomycetota</taxon>
        <taxon>Actinomycetes</taxon>
        <taxon>Kitasatosporales</taxon>
        <taxon>Streptomycetaceae</taxon>
        <taxon>Streptomyces</taxon>
    </lineage>
</organism>
<dbReference type="InterPro" id="IPR001509">
    <property type="entry name" value="Epimerase_deHydtase"/>
</dbReference>
<feature type="region of interest" description="Disordered" evidence="1">
    <location>
        <begin position="121"/>
        <end position="143"/>
    </location>
</feature>
<evidence type="ECO:0000256" key="1">
    <source>
        <dbReference type="SAM" id="MobiDB-lite"/>
    </source>
</evidence>
<dbReference type="Gene3D" id="3.40.50.720">
    <property type="entry name" value="NAD(P)-binding Rossmann-like Domain"/>
    <property type="match status" value="1"/>
</dbReference>
<sequence length="314" mass="33939">MRVVISGATGFIGSAVLRRLAGVRDAEPGSLHLTALGRAARPAAEAPWDAWCPADLSAPASLARSCQDADVLLHLGGTLSPDPQECHAVNVMGTEALMREARRAGVERIIHLSTAAVYGKGPHRGPDVDEIPPAPVSPASASRLRSERHTLEAGATVLRPGLVLGSGDRWVVPALEELTRRVPALWDGGLSRHSAVAVDRLAHLITALALRPEPLPAGIFHASHPRPVTTEELLTALAGLGVLNRLTESWSWERCLTAFRATDGKISERQFHLLAQDHWYLSEDVWRHARLDPGPPPHLDLVRAREWYRGAAAR</sequence>
<dbReference type="OrthoDB" id="3174087at2"/>
<dbReference type="InterPro" id="IPR036291">
    <property type="entry name" value="NAD(P)-bd_dom_sf"/>
</dbReference>
<keyword evidence="4" id="KW-1185">Reference proteome</keyword>
<dbReference type="SUPFAM" id="SSF51735">
    <property type="entry name" value="NAD(P)-binding Rossmann-fold domains"/>
    <property type="match status" value="1"/>
</dbReference>
<dbReference type="RefSeq" id="WP_046419100.1">
    <property type="nucleotide sequence ID" value="NZ_LBDA02000096.1"/>
</dbReference>
<proteinExistence type="predicted"/>
<evidence type="ECO:0000313" key="3">
    <source>
        <dbReference type="EMBL" id="OIK23569.1"/>
    </source>
</evidence>
<dbReference type="InterPro" id="IPR050177">
    <property type="entry name" value="Lipid_A_modif_metabolic_enz"/>
</dbReference>